<dbReference type="Proteomes" id="UP000503096">
    <property type="component" value="Chromosome"/>
</dbReference>
<feature type="domain" description="GGDEF" evidence="4">
    <location>
        <begin position="174"/>
        <end position="309"/>
    </location>
</feature>
<dbReference type="InterPro" id="IPR043128">
    <property type="entry name" value="Rev_trsase/Diguanyl_cyclase"/>
</dbReference>
<dbReference type="GO" id="GO:0005886">
    <property type="term" value="C:plasma membrane"/>
    <property type="evidence" value="ECO:0007669"/>
    <property type="project" value="TreeGrafter"/>
</dbReference>
<dbReference type="GO" id="GO:0052621">
    <property type="term" value="F:diguanylate cyclase activity"/>
    <property type="evidence" value="ECO:0007669"/>
    <property type="project" value="UniProtKB-EC"/>
</dbReference>
<dbReference type="SUPFAM" id="SSF55073">
    <property type="entry name" value="Nucleotide cyclase"/>
    <property type="match status" value="1"/>
</dbReference>
<dbReference type="Gene3D" id="3.30.70.270">
    <property type="match status" value="1"/>
</dbReference>
<protein>
    <recommendedName>
        <fullName evidence="1">diguanylate cyclase</fullName>
        <ecNumber evidence="1">2.7.7.65</ecNumber>
    </recommendedName>
</protein>
<dbReference type="Pfam" id="PF00990">
    <property type="entry name" value="GGDEF"/>
    <property type="match status" value="1"/>
</dbReference>
<evidence type="ECO:0000313" key="5">
    <source>
        <dbReference type="EMBL" id="QJR15685.1"/>
    </source>
</evidence>
<evidence type="ECO:0000256" key="3">
    <source>
        <dbReference type="SAM" id="Phobius"/>
    </source>
</evidence>
<feature type="transmembrane region" description="Helical" evidence="3">
    <location>
        <begin position="66"/>
        <end position="84"/>
    </location>
</feature>
<keyword evidence="3" id="KW-0472">Membrane</keyword>
<dbReference type="PANTHER" id="PTHR45138">
    <property type="entry name" value="REGULATORY COMPONENTS OF SENSORY TRANSDUCTION SYSTEM"/>
    <property type="match status" value="1"/>
</dbReference>
<dbReference type="AlphaFoldDB" id="A0A6M4H8Z2"/>
<dbReference type="InterPro" id="IPR000160">
    <property type="entry name" value="GGDEF_dom"/>
</dbReference>
<evidence type="ECO:0000313" key="6">
    <source>
        <dbReference type="Proteomes" id="UP000503096"/>
    </source>
</evidence>
<dbReference type="SMART" id="SM00267">
    <property type="entry name" value="GGDEF"/>
    <property type="match status" value="1"/>
</dbReference>
<dbReference type="InterPro" id="IPR029787">
    <property type="entry name" value="Nucleotide_cyclase"/>
</dbReference>
<name>A0A6M4H8Z2_9PROT</name>
<evidence type="ECO:0000256" key="2">
    <source>
        <dbReference type="SAM" id="MobiDB-lite"/>
    </source>
</evidence>
<dbReference type="InParanoid" id="A0A6M4H8Z2"/>
<dbReference type="PROSITE" id="PS50887">
    <property type="entry name" value="GGDEF"/>
    <property type="match status" value="1"/>
</dbReference>
<feature type="transmembrane region" description="Helical" evidence="3">
    <location>
        <begin position="35"/>
        <end position="54"/>
    </location>
</feature>
<organism evidence="5 6">
    <name type="scientific">Usitatibacter palustris</name>
    <dbReference type="NCBI Taxonomy" id="2732487"/>
    <lineage>
        <taxon>Bacteria</taxon>
        <taxon>Pseudomonadati</taxon>
        <taxon>Pseudomonadota</taxon>
        <taxon>Betaproteobacteria</taxon>
        <taxon>Nitrosomonadales</taxon>
        <taxon>Usitatibacteraceae</taxon>
        <taxon>Usitatibacter</taxon>
    </lineage>
</organism>
<dbReference type="EMBL" id="CP053073">
    <property type="protein sequence ID" value="QJR15685.1"/>
    <property type="molecule type" value="Genomic_DNA"/>
</dbReference>
<dbReference type="InterPro" id="IPR050469">
    <property type="entry name" value="Diguanylate_Cyclase"/>
</dbReference>
<keyword evidence="6" id="KW-1185">Reference proteome</keyword>
<evidence type="ECO:0000259" key="4">
    <source>
        <dbReference type="PROSITE" id="PS50887"/>
    </source>
</evidence>
<dbReference type="CDD" id="cd01949">
    <property type="entry name" value="GGDEF"/>
    <property type="match status" value="1"/>
</dbReference>
<dbReference type="GO" id="GO:0043709">
    <property type="term" value="P:cell adhesion involved in single-species biofilm formation"/>
    <property type="evidence" value="ECO:0007669"/>
    <property type="project" value="TreeGrafter"/>
</dbReference>
<dbReference type="EC" id="2.7.7.65" evidence="1"/>
<feature type="compositionally biased region" description="Basic and acidic residues" evidence="2">
    <location>
        <begin position="314"/>
        <end position="323"/>
    </location>
</feature>
<reference evidence="5 6" key="1">
    <citation type="submission" date="2020-04" db="EMBL/GenBank/DDBJ databases">
        <title>Usitatibacter rugosus gen. nov., sp. nov. and Usitatibacter palustris sp. nov., novel members of Usitatibacteraceae fam. nov. within the order Nitrosomonadales isolated from soil.</title>
        <authorList>
            <person name="Huber K.J."/>
            <person name="Neumann-Schaal M."/>
            <person name="Geppert A."/>
            <person name="Luckner M."/>
            <person name="Wanner G."/>
            <person name="Overmann J."/>
        </authorList>
    </citation>
    <scope>NUCLEOTIDE SEQUENCE [LARGE SCALE GENOMIC DNA]</scope>
    <source>
        <strain evidence="5 6">Swamp67</strain>
    </source>
</reference>
<keyword evidence="3" id="KW-0812">Transmembrane</keyword>
<dbReference type="NCBIfam" id="TIGR00254">
    <property type="entry name" value="GGDEF"/>
    <property type="match status" value="1"/>
</dbReference>
<dbReference type="GO" id="GO:1902201">
    <property type="term" value="P:negative regulation of bacterial-type flagellum-dependent cell motility"/>
    <property type="evidence" value="ECO:0007669"/>
    <property type="project" value="TreeGrafter"/>
</dbReference>
<dbReference type="PANTHER" id="PTHR45138:SF24">
    <property type="entry name" value="DIGUANYLATE CYCLASE DGCC-RELATED"/>
    <property type="match status" value="1"/>
</dbReference>
<proteinExistence type="predicted"/>
<dbReference type="KEGG" id="upl:DSM104440_02510"/>
<keyword evidence="3" id="KW-1133">Transmembrane helix</keyword>
<gene>
    <name evidence="5" type="ORF">DSM104440_02510</name>
</gene>
<sequence>MIKDSTSAAPAHERLGIYVALDRIPFLKGRYARKFAAATLIAVVPPLITLVLYLVFAEHSPASRQLLPALGLTYLAGFMATLWLHNGLLAPVAMSSEAVKDYLDDKAKPTLPREFPDEAGRMMSRTQYLLELFDRWGDRIENLSDLDEITGVYNRRAGDKRLAEEVARAERDLETFHVALVDLRAFRHLREEHGYPAGDLAMVHLVGALVCNTRRGDWIARWGSNQFLVGLHRNRNAKLVSERILHGIEAVPCPVGPNKEITLKVACAVVEYAFGDGESGLVKRAEDAIVEAKVTSTPLGPSRAVYRHGSPRVEQQETSDRAS</sequence>
<dbReference type="RefSeq" id="WP_171163187.1">
    <property type="nucleotide sequence ID" value="NZ_CP053073.1"/>
</dbReference>
<feature type="region of interest" description="Disordered" evidence="2">
    <location>
        <begin position="299"/>
        <end position="323"/>
    </location>
</feature>
<evidence type="ECO:0000256" key="1">
    <source>
        <dbReference type="ARBA" id="ARBA00012528"/>
    </source>
</evidence>
<accession>A0A6M4H8Z2</accession>